<reference evidence="1" key="1">
    <citation type="journal article" date="2023" name="Insect Mol. Biol.">
        <title>Genome sequencing provides insights into the evolution of gene families encoding plant cell wall-degrading enzymes in longhorned beetles.</title>
        <authorList>
            <person name="Shin N.R."/>
            <person name="Okamura Y."/>
            <person name="Kirsch R."/>
            <person name="Pauchet Y."/>
        </authorList>
    </citation>
    <scope>NUCLEOTIDE SEQUENCE</scope>
    <source>
        <strain evidence="1">AMC_N1</strain>
    </source>
</reference>
<name>A0AAV8YG45_9CUCU</name>
<dbReference type="EMBL" id="JAPWTK010000096">
    <property type="protein sequence ID" value="KAJ8950717.1"/>
    <property type="molecule type" value="Genomic_DNA"/>
</dbReference>
<protein>
    <submittedName>
        <fullName evidence="1">Uncharacterized protein</fullName>
    </submittedName>
</protein>
<accession>A0AAV8YG45</accession>
<comment type="caution">
    <text evidence="1">The sequence shown here is derived from an EMBL/GenBank/DDBJ whole genome shotgun (WGS) entry which is preliminary data.</text>
</comment>
<evidence type="ECO:0000313" key="2">
    <source>
        <dbReference type="Proteomes" id="UP001162162"/>
    </source>
</evidence>
<keyword evidence="2" id="KW-1185">Reference proteome</keyword>
<dbReference type="Proteomes" id="UP001162162">
    <property type="component" value="Unassembled WGS sequence"/>
</dbReference>
<dbReference type="AlphaFoldDB" id="A0AAV8YG45"/>
<proteinExistence type="predicted"/>
<organism evidence="1 2">
    <name type="scientific">Aromia moschata</name>
    <dbReference type="NCBI Taxonomy" id="1265417"/>
    <lineage>
        <taxon>Eukaryota</taxon>
        <taxon>Metazoa</taxon>
        <taxon>Ecdysozoa</taxon>
        <taxon>Arthropoda</taxon>
        <taxon>Hexapoda</taxon>
        <taxon>Insecta</taxon>
        <taxon>Pterygota</taxon>
        <taxon>Neoptera</taxon>
        <taxon>Endopterygota</taxon>
        <taxon>Coleoptera</taxon>
        <taxon>Polyphaga</taxon>
        <taxon>Cucujiformia</taxon>
        <taxon>Chrysomeloidea</taxon>
        <taxon>Cerambycidae</taxon>
        <taxon>Cerambycinae</taxon>
        <taxon>Callichromatini</taxon>
        <taxon>Aromia</taxon>
    </lineage>
</organism>
<evidence type="ECO:0000313" key="1">
    <source>
        <dbReference type="EMBL" id="KAJ8950717.1"/>
    </source>
</evidence>
<gene>
    <name evidence="1" type="ORF">NQ318_012798</name>
</gene>
<sequence>MEVKAFGLDCYQCSGSNSDEPFQCNEWLSSDIDIRPEPCDNVYGAKYCIKHIGRFEGTYRRGQAAGGILNDH</sequence>